<dbReference type="GO" id="GO:0006011">
    <property type="term" value="P:UDP-alpha-D-glucose metabolic process"/>
    <property type="evidence" value="ECO:0007669"/>
    <property type="project" value="UniProtKB-UniRule"/>
</dbReference>
<feature type="binding site" evidence="7">
    <location>
        <position position="173"/>
    </location>
    <ligand>
        <name>UTP</name>
        <dbReference type="ChEBI" id="CHEBI:46398"/>
    </ligand>
</feature>
<feature type="binding site" evidence="7">
    <location>
        <position position="233"/>
    </location>
    <ligand>
        <name>UTP</name>
        <dbReference type="ChEBI" id="CHEBI:46398"/>
    </ligand>
</feature>
<sequence>MSEAKNTAMKKQMQKSLKTLGDTATSEFQAMSDQFQAELNGFYNLYEAYVDNASNAVDWDKVNPPAEDLVIHYDKLNESDPQSAKDVLNKVAVLKLNGGLGTTMGCLGPKSAIEVRGDQTFLDLAIQQIEHLNEKHGSNVELTLMNSFNTHEDTRKIIQKYESHPIVVHLFNQSRYPRFYKESKHPCPKRMNDDKSKWYPPGHGDIYEALVKSGLVDKFLSEGKEIIFVSNVDNLGANVDLKIAEHMLKNGNEFIMELTDKTRSDIKGGTLISYEGKARLLEVAQVPSDKVEEFKSIKKFKIFNTNNFWLNLRAVKRVVENGILKKMDVIVNPKVDSEGRAVIQLERAAGAAMQFFDMAIGVNVPRTRFIPVKTTADLFVVQSNLYAVEEGVLRVVPQRTFPTVPLVKFGVEFKKVGDFNGRFGGPLDIIDLDHLTVSGDVRFGKKVSLRGTVIIVAGQGQSIDIPAGAVLENKIISGSLRILDH</sequence>
<dbReference type="PANTHER" id="PTHR43511">
    <property type="match status" value="1"/>
</dbReference>
<evidence type="ECO:0000313" key="8">
    <source>
        <dbReference type="EMBL" id="CAE2337423.1"/>
    </source>
</evidence>
<evidence type="ECO:0000256" key="1">
    <source>
        <dbReference type="ARBA" id="ARBA00010401"/>
    </source>
</evidence>
<dbReference type="Gene3D" id="2.160.10.10">
    <property type="entry name" value="Hexapeptide repeat proteins"/>
    <property type="match status" value="1"/>
</dbReference>
<dbReference type="Gene3D" id="3.90.550.10">
    <property type="entry name" value="Spore Coat Polysaccharide Biosynthesis Protein SpsA, Chain A"/>
    <property type="match status" value="1"/>
</dbReference>
<dbReference type="EC" id="2.7.7.9" evidence="2 5"/>
<feature type="binding site" evidence="6">
    <location>
        <position position="203"/>
    </location>
    <ligand>
        <name>substrate</name>
    </ligand>
</feature>
<dbReference type="AlphaFoldDB" id="A0A7S4PJS8"/>
<keyword evidence="4 5" id="KW-0548">Nucleotidyltransferase</keyword>
<gene>
    <name evidence="8" type="ORF">NAES01612_LOCUS24768</name>
</gene>
<dbReference type="FunFam" id="2.160.10.10:FF:000001">
    <property type="entry name" value="UTP--glucose-1-phosphate uridylyltransferase"/>
    <property type="match status" value="1"/>
</dbReference>
<dbReference type="CDD" id="cd00897">
    <property type="entry name" value="UGPase_euk"/>
    <property type="match status" value="1"/>
</dbReference>
<evidence type="ECO:0000256" key="7">
    <source>
        <dbReference type="PIRSR" id="PIRSR000806-2"/>
    </source>
</evidence>
<feature type="binding site" evidence="7">
    <location>
        <position position="202"/>
    </location>
    <ligand>
        <name>UTP</name>
        <dbReference type="ChEBI" id="CHEBI:46398"/>
    </ligand>
</feature>
<evidence type="ECO:0000256" key="3">
    <source>
        <dbReference type="ARBA" id="ARBA00022679"/>
    </source>
</evidence>
<dbReference type="SUPFAM" id="SSF53448">
    <property type="entry name" value="Nucleotide-diphospho-sugar transferases"/>
    <property type="match status" value="1"/>
</dbReference>
<dbReference type="InterPro" id="IPR002618">
    <property type="entry name" value="UDPGP_fam"/>
</dbReference>
<keyword evidence="3 5" id="KW-0808">Transferase</keyword>
<name>A0A7S4PJS8_9EUKA</name>
<proteinExistence type="inferred from homology"/>
<protein>
    <recommendedName>
        <fullName evidence="2 5">UTP--glucose-1-phosphate uridylyltransferase</fullName>
        <ecNumber evidence="2 5">2.7.7.9</ecNumber>
    </recommendedName>
</protein>
<dbReference type="PIRSF" id="PIRSF000806">
    <property type="entry name" value="UDPGP"/>
    <property type="match status" value="1"/>
</dbReference>
<evidence type="ECO:0000256" key="2">
    <source>
        <dbReference type="ARBA" id="ARBA00012415"/>
    </source>
</evidence>
<evidence type="ECO:0000256" key="5">
    <source>
        <dbReference type="PIRNR" id="PIRNR000806"/>
    </source>
</evidence>
<evidence type="ECO:0000256" key="4">
    <source>
        <dbReference type="ARBA" id="ARBA00022695"/>
    </source>
</evidence>
<dbReference type="FunFam" id="3.90.550.10:FF:000002">
    <property type="entry name" value="UTP--glucose-1-phosphate uridylyltransferase"/>
    <property type="match status" value="1"/>
</dbReference>
<evidence type="ECO:0000256" key="6">
    <source>
        <dbReference type="PIRSR" id="PIRSR000806-1"/>
    </source>
</evidence>
<comment type="similarity">
    <text evidence="1 5">Belongs to the UDPGP type 1 family.</text>
</comment>
<accession>A0A7S4PJS8</accession>
<feature type="binding site" evidence="7">
    <location>
        <position position="373"/>
    </location>
    <ligand>
        <name>UTP</name>
        <dbReference type="ChEBI" id="CHEBI:46398"/>
    </ligand>
</feature>
<reference evidence="8" key="1">
    <citation type="submission" date="2021-01" db="EMBL/GenBank/DDBJ databases">
        <authorList>
            <person name="Corre E."/>
            <person name="Pelletier E."/>
            <person name="Niang G."/>
            <person name="Scheremetjew M."/>
            <person name="Finn R."/>
            <person name="Kale V."/>
            <person name="Holt S."/>
            <person name="Cochrane G."/>
            <person name="Meng A."/>
            <person name="Brown T."/>
            <person name="Cohen L."/>
        </authorList>
    </citation>
    <scope>NUCLEOTIDE SEQUENCE</scope>
    <source>
        <strain evidence="8">SoJaBio B1-5/56/2</strain>
    </source>
</reference>
<dbReference type="InterPro" id="IPR016267">
    <property type="entry name" value="UDPGP_trans"/>
</dbReference>
<feature type="binding site" evidence="7">
    <location>
        <position position="110"/>
    </location>
    <ligand>
        <name>UTP</name>
        <dbReference type="ChEBI" id="CHEBI:46398"/>
    </ligand>
</feature>
<dbReference type="EMBL" id="HBKR01037943">
    <property type="protein sequence ID" value="CAE2337423.1"/>
    <property type="molecule type" value="Transcribed_RNA"/>
</dbReference>
<comment type="catalytic activity">
    <reaction evidence="5">
        <text>alpha-D-glucose 1-phosphate + UTP + H(+) = UDP-alpha-D-glucose + diphosphate</text>
        <dbReference type="Rhea" id="RHEA:19889"/>
        <dbReference type="ChEBI" id="CHEBI:15378"/>
        <dbReference type="ChEBI" id="CHEBI:33019"/>
        <dbReference type="ChEBI" id="CHEBI:46398"/>
        <dbReference type="ChEBI" id="CHEBI:58601"/>
        <dbReference type="ChEBI" id="CHEBI:58885"/>
        <dbReference type="EC" id="2.7.7.9"/>
    </reaction>
</comment>
<dbReference type="Pfam" id="PF01704">
    <property type="entry name" value="UDPGP"/>
    <property type="match status" value="1"/>
</dbReference>
<dbReference type="InterPro" id="IPR029044">
    <property type="entry name" value="Nucleotide-diphossugar_trans"/>
</dbReference>
<organism evidence="8">
    <name type="scientific">Paramoeba aestuarina</name>
    <dbReference type="NCBI Taxonomy" id="180227"/>
    <lineage>
        <taxon>Eukaryota</taxon>
        <taxon>Amoebozoa</taxon>
        <taxon>Discosea</taxon>
        <taxon>Flabellinia</taxon>
        <taxon>Dactylopodida</taxon>
        <taxon>Paramoebidae</taxon>
        <taxon>Paramoeba</taxon>
    </lineage>
</organism>
<dbReference type="GO" id="GO:0003983">
    <property type="term" value="F:UTP:glucose-1-phosphate uridylyltransferase activity"/>
    <property type="evidence" value="ECO:0007669"/>
    <property type="project" value="UniProtKB-EC"/>
</dbReference>